<protein>
    <submittedName>
        <fullName evidence="1">Uncharacterized protein</fullName>
    </submittedName>
</protein>
<keyword evidence="2" id="KW-1185">Reference proteome</keyword>
<dbReference type="AlphaFoldDB" id="A0AAD1S6R6"/>
<name>A0AAD1S6R6_PELCU</name>
<gene>
    <name evidence="1" type="ORF">PECUL_23A028770</name>
</gene>
<reference evidence="1" key="1">
    <citation type="submission" date="2022-03" db="EMBL/GenBank/DDBJ databases">
        <authorList>
            <person name="Alioto T."/>
            <person name="Alioto T."/>
            <person name="Gomez Garrido J."/>
        </authorList>
    </citation>
    <scope>NUCLEOTIDE SEQUENCE</scope>
</reference>
<organism evidence="1 2">
    <name type="scientific">Pelobates cultripes</name>
    <name type="common">Western spadefoot toad</name>
    <dbReference type="NCBI Taxonomy" id="61616"/>
    <lineage>
        <taxon>Eukaryota</taxon>
        <taxon>Metazoa</taxon>
        <taxon>Chordata</taxon>
        <taxon>Craniata</taxon>
        <taxon>Vertebrata</taxon>
        <taxon>Euteleostomi</taxon>
        <taxon>Amphibia</taxon>
        <taxon>Batrachia</taxon>
        <taxon>Anura</taxon>
        <taxon>Pelobatoidea</taxon>
        <taxon>Pelobatidae</taxon>
        <taxon>Pelobates</taxon>
    </lineage>
</organism>
<accession>A0AAD1S6R6</accession>
<dbReference type="Proteomes" id="UP001295444">
    <property type="component" value="Chromosome 05"/>
</dbReference>
<feature type="non-terminal residue" evidence="1">
    <location>
        <position position="1"/>
    </location>
</feature>
<evidence type="ECO:0000313" key="2">
    <source>
        <dbReference type="Proteomes" id="UP001295444"/>
    </source>
</evidence>
<evidence type="ECO:0000313" key="1">
    <source>
        <dbReference type="EMBL" id="CAH2293879.1"/>
    </source>
</evidence>
<feature type="non-terminal residue" evidence="1">
    <location>
        <position position="51"/>
    </location>
</feature>
<dbReference type="EMBL" id="OW240916">
    <property type="protein sequence ID" value="CAH2293879.1"/>
    <property type="molecule type" value="Genomic_DNA"/>
</dbReference>
<sequence length="51" mass="6079">EQESRAAQATKRVMCRRKFTIFWVYSVQHTEDSWTHHRLHGLCSDITACTR</sequence>
<proteinExistence type="predicted"/>